<dbReference type="AlphaFoldDB" id="A0A1B6LV81"/>
<gene>
    <name evidence="2" type="ORF">g.50342</name>
</gene>
<feature type="compositionally biased region" description="Polar residues" evidence="1">
    <location>
        <begin position="41"/>
        <end position="58"/>
    </location>
</feature>
<evidence type="ECO:0000256" key="1">
    <source>
        <dbReference type="SAM" id="MobiDB-lite"/>
    </source>
</evidence>
<proteinExistence type="predicted"/>
<dbReference type="EMBL" id="GEBQ01012389">
    <property type="protein sequence ID" value="JAT27588.1"/>
    <property type="molecule type" value="Transcribed_RNA"/>
</dbReference>
<organism evidence="2">
    <name type="scientific">Graphocephala atropunctata</name>
    <dbReference type="NCBI Taxonomy" id="36148"/>
    <lineage>
        <taxon>Eukaryota</taxon>
        <taxon>Metazoa</taxon>
        <taxon>Ecdysozoa</taxon>
        <taxon>Arthropoda</taxon>
        <taxon>Hexapoda</taxon>
        <taxon>Insecta</taxon>
        <taxon>Pterygota</taxon>
        <taxon>Neoptera</taxon>
        <taxon>Paraneoptera</taxon>
        <taxon>Hemiptera</taxon>
        <taxon>Auchenorrhyncha</taxon>
        <taxon>Membracoidea</taxon>
        <taxon>Cicadellidae</taxon>
        <taxon>Cicadellinae</taxon>
        <taxon>Cicadellini</taxon>
        <taxon>Graphocephala</taxon>
    </lineage>
</organism>
<feature type="non-terminal residue" evidence="2">
    <location>
        <position position="1"/>
    </location>
</feature>
<feature type="region of interest" description="Disordered" evidence="1">
    <location>
        <begin position="21"/>
        <end position="97"/>
    </location>
</feature>
<feature type="compositionally biased region" description="Polar residues" evidence="1">
    <location>
        <begin position="75"/>
        <end position="84"/>
    </location>
</feature>
<accession>A0A1B6LV81</accession>
<sequence>ENHTANFLGCKYLKDIQSKTQNKNMSVRRKPTVNISEDEGNSQNRPDLSGNPDTSIPQPSARHGLKSYADAVNNHARSSSQQHQESTEPNDDVLFPDESSFTNIEKLILEFVKSFMPTIKKFVGTIIKSFLQHGSV</sequence>
<reference evidence="2" key="1">
    <citation type="submission" date="2015-11" db="EMBL/GenBank/DDBJ databases">
        <title>De novo transcriptome assembly of four potential Pierce s Disease insect vectors from Arizona vineyards.</title>
        <authorList>
            <person name="Tassone E.E."/>
        </authorList>
    </citation>
    <scope>NUCLEOTIDE SEQUENCE</scope>
</reference>
<evidence type="ECO:0000313" key="2">
    <source>
        <dbReference type="EMBL" id="JAT27588.1"/>
    </source>
</evidence>
<protein>
    <submittedName>
        <fullName evidence="2">Uncharacterized protein</fullName>
    </submittedName>
</protein>
<name>A0A1B6LV81_9HEMI</name>